<proteinExistence type="predicted"/>
<gene>
    <name evidence="2" type="ORF">VNO78_20862</name>
</gene>
<accession>A0AAN9XHV9</accession>
<dbReference type="Proteomes" id="UP001386955">
    <property type="component" value="Unassembled WGS sequence"/>
</dbReference>
<dbReference type="AlphaFoldDB" id="A0AAN9XHV9"/>
<organism evidence="2 3">
    <name type="scientific">Psophocarpus tetragonolobus</name>
    <name type="common">Winged bean</name>
    <name type="synonym">Dolichos tetragonolobus</name>
    <dbReference type="NCBI Taxonomy" id="3891"/>
    <lineage>
        <taxon>Eukaryota</taxon>
        <taxon>Viridiplantae</taxon>
        <taxon>Streptophyta</taxon>
        <taxon>Embryophyta</taxon>
        <taxon>Tracheophyta</taxon>
        <taxon>Spermatophyta</taxon>
        <taxon>Magnoliopsida</taxon>
        <taxon>eudicotyledons</taxon>
        <taxon>Gunneridae</taxon>
        <taxon>Pentapetalae</taxon>
        <taxon>rosids</taxon>
        <taxon>fabids</taxon>
        <taxon>Fabales</taxon>
        <taxon>Fabaceae</taxon>
        <taxon>Papilionoideae</taxon>
        <taxon>50 kb inversion clade</taxon>
        <taxon>NPAAA clade</taxon>
        <taxon>indigoferoid/millettioid clade</taxon>
        <taxon>Phaseoleae</taxon>
        <taxon>Psophocarpus</taxon>
    </lineage>
</organism>
<evidence type="ECO:0000256" key="1">
    <source>
        <dbReference type="SAM" id="MobiDB-lite"/>
    </source>
</evidence>
<reference evidence="2 3" key="1">
    <citation type="submission" date="2024-01" db="EMBL/GenBank/DDBJ databases">
        <title>The genomes of 5 underutilized Papilionoideae crops provide insights into root nodulation and disease resistanc.</title>
        <authorList>
            <person name="Jiang F."/>
        </authorList>
    </citation>
    <scope>NUCLEOTIDE SEQUENCE [LARGE SCALE GENOMIC DNA]</scope>
    <source>
        <strain evidence="2">DUOXIRENSHENG_FW03</strain>
        <tissue evidence="2">Leaves</tissue>
    </source>
</reference>
<protein>
    <submittedName>
        <fullName evidence="2">Uncharacterized protein</fullName>
    </submittedName>
</protein>
<sequence>MLPLCNCVFLKCLYITGVVRRGLLSGGFQSEFQQARGWKPMEFRQSGQSRSIKKPIAILIKENSKFLALQENGSPEWLIQESNEEAFEEWSEDDLEGTLDGLRDGLGWHSGEGRVAEKSRSSKPRNGAQLPSMARISCFAR</sequence>
<evidence type="ECO:0000313" key="3">
    <source>
        <dbReference type="Proteomes" id="UP001386955"/>
    </source>
</evidence>
<evidence type="ECO:0000313" key="2">
    <source>
        <dbReference type="EMBL" id="KAK7392423.1"/>
    </source>
</evidence>
<keyword evidence="3" id="KW-1185">Reference proteome</keyword>
<comment type="caution">
    <text evidence="2">The sequence shown here is derived from an EMBL/GenBank/DDBJ whole genome shotgun (WGS) entry which is preliminary data.</text>
</comment>
<feature type="compositionally biased region" description="Basic and acidic residues" evidence="1">
    <location>
        <begin position="111"/>
        <end position="120"/>
    </location>
</feature>
<feature type="region of interest" description="Disordered" evidence="1">
    <location>
        <begin position="104"/>
        <end position="130"/>
    </location>
</feature>
<name>A0AAN9XHV9_PSOTE</name>
<dbReference type="EMBL" id="JAYMYS010000005">
    <property type="protein sequence ID" value="KAK7392423.1"/>
    <property type="molecule type" value="Genomic_DNA"/>
</dbReference>